<evidence type="ECO:0000256" key="1">
    <source>
        <dbReference type="ARBA" id="ARBA00004141"/>
    </source>
</evidence>
<feature type="transmembrane region" description="Helical" evidence="6">
    <location>
        <begin position="52"/>
        <end position="69"/>
    </location>
</feature>
<feature type="transmembrane region" description="Helical" evidence="6">
    <location>
        <begin position="26"/>
        <end position="46"/>
    </location>
</feature>
<dbReference type="Pfam" id="PF01384">
    <property type="entry name" value="PHO4"/>
    <property type="match status" value="1"/>
</dbReference>
<proteinExistence type="inferred from homology"/>
<keyword evidence="8" id="KW-1185">Reference proteome</keyword>
<evidence type="ECO:0000313" key="7">
    <source>
        <dbReference type="EMBL" id="UYQ71717.1"/>
    </source>
</evidence>
<evidence type="ECO:0000256" key="6">
    <source>
        <dbReference type="RuleBase" id="RU363058"/>
    </source>
</evidence>
<dbReference type="PANTHER" id="PTHR11101">
    <property type="entry name" value="PHOSPHATE TRANSPORTER"/>
    <property type="match status" value="1"/>
</dbReference>
<feature type="transmembrane region" description="Helical" evidence="6">
    <location>
        <begin position="258"/>
        <end position="275"/>
    </location>
</feature>
<feature type="transmembrane region" description="Helical" evidence="6">
    <location>
        <begin position="227"/>
        <end position="246"/>
    </location>
</feature>
<comment type="similarity">
    <text evidence="6">Belongs to the inorganic phosphate transporter (PiT) (TC 2.A.20) family.</text>
</comment>
<keyword evidence="5 6" id="KW-0472">Membrane</keyword>
<keyword evidence="2 6" id="KW-0813">Transport</keyword>
<keyword evidence="6" id="KW-0592">Phosphate transport</keyword>
<evidence type="ECO:0000313" key="8">
    <source>
        <dbReference type="Proteomes" id="UP001163882"/>
    </source>
</evidence>
<keyword evidence="4 6" id="KW-1133">Transmembrane helix</keyword>
<feature type="transmembrane region" description="Helical" evidence="6">
    <location>
        <begin position="469"/>
        <end position="498"/>
    </location>
</feature>
<keyword evidence="3 6" id="KW-0812">Transmembrane</keyword>
<dbReference type="RefSeq" id="WP_264225367.1">
    <property type="nucleotide sequence ID" value="NZ_CP107716.1"/>
</dbReference>
<feature type="transmembrane region" description="Helical" evidence="6">
    <location>
        <begin position="89"/>
        <end position="110"/>
    </location>
</feature>
<organism evidence="7 8">
    <name type="scientific">Pelagibacterium flavum</name>
    <dbReference type="NCBI Taxonomy" id="2984530"/>
    <lineage>
        <taxon>Bacteria</taxon>
        <taxon>Pseudomonadati</taxon>
        <taxon>Pseudomonadota</taxon>
        <taxon>Alphaproteobacteria</taxon>
        <taxon>Hyphomicrobiales</taxon>
        <taxon>Devosiaceae</taxon>
        <taxon>Pelagibacterium</taxon>
    </lineage>
</organism>
<feature type="transmembrane region" description="Helical" evidence="6">
    <location>
        <begin position="296"/>
        <end position="314"/>
    </location>
</feature>
<dbReference type="EMBL" id="CP107716">
    <property type="protein sequence ID" value="UYQ71717.1"/>
    <property type="molecule type" value="Genomic_DNA"/>
</dbReference>
<sequence>MSKSAIDKDLKRVRQLREATQDSSRAIAAPGLALVFLLAALVWAVFVVSSGPLSYLVIIATVIAAYMALNIGANDVANNMGPAVGAKALTMTGALAIAAICEAAGALLAGGDVVSTISRDIIVPGAHLDTTTFVLVMMAALLSSALWINLATIIGAPVSTTHSVVGGVVGAGIAAAGFSAIIWPTMAKIAASWVISPVMGGVLAAVLLTVINFTILRQKEKVVAARIWVPVLIAIMVGIFAMYMSMKGLSRVWKPQGHIVLLIGLVAGGLGWLATQPWVRARTESMDNSNKQIGTLFRLPLIFATALLSFAHGANDVANAVGPLAAIVSAVQNGDVGGSVALPIWVLAIGALGLALGLALFGPRLIRTVGEKITKLNEIRGYCVALSAAATVLVASSLGLPVSSTHIAVGAVFGVGFLREGFSNQGIRNKAVSPEGVFLRTDHLNRTAEEAVANYQKRQRRYLVRRQHAFSIGAAWIITVPAAALLAAGIFWGMVVLFGL</sequence>
<feature type="transmembrane region" description="Helical" evidence="6">
    <location>
        <begin position="342"/>
        <end position="361"/>
    </location>
</feature>
<dbReference type="PANTHER" id="PTHR11101:SF80">
    <property type="entry name" value="PHOSPHATE TRANSPORTER"/>
    <property type="match status" value="1"/>
</dbReference>
<accession>A0ABY6IM90</accession>
<evidence type="ECO:0000256" key="4">
    <source>
        <dbReference type="ARBA" id="ARBA00022989"/>
    </source>
</evidence>
<dbReference type="Proteomes" id="UP001163882">
    <property type="component" value="Chromosome"/>
</dbReference>
<feature type="transmembrane region" description="Helical" evidence="6">
    <location>
        <begin position="406"/>
        <end position="422"/>
    </location>
</feature>
<evidence type="ECO:0000256" key="5">
    <source>
        <dbReference type="ARBA" id="ARBA00023136"/>
    </source>
</evidence>
<gene>
    <name evidence="7" type="ORF">OF122_16995</name>
</gene>
<feature type="transmembrane region" description="Helical" evidence="6">
    <location>
        <begin position="382"/>
        <end position="400"/>
    </location>
</feature>
<feature type="transmembrane region" description="Helical" evidence="6">
    <location>
        <begin position="164"/>
        <end position="183"/>
    </location>
</feature>
<dbReference type="InterPro" id="IPR001204">
    <property type="entry name" value="Phos_transporter"/>
</dbReference>
<name>A0ABY6IM90_9HYPH</name>
<reference evidence="7" key="1">
    <citation type="submission" date="2022-10" db="EMBL/GenBank/DDBJ databases">
        <title>YIM 151497 complete genome.</title>
        <authorList>
            <person name="Chen X."/>
        </authorList>
    </citation>
    <scope>NUCLEOTIDE SEQUENCE</scope>
    <source>
        <strain evidence="7">YIM 151497</strain>
    </source>
</reference>
<protein>
    <recommendedName>
        <fullName evidence="6">Phosphate transporter</fullName>
    </recommendedName>
</protein>
<comment type="subcellular location">
    <subcellularLocation>
        <location evidence="1 6">Membrane</location>
        <topology evidence="1 6">Multi-pass membrane protein</topology>
    </subcellularLocation>
</comment>
<evidence type="ECO:0000256" key="2">
    <source>
        <dbReference type="ARBA" id="ARBA00022448"/>
    </source>
</evidence>
<feature type="transmembrane region" description="Helical" evidence="6">
    <location>
        <begin position="130"/>
        <end position="152"/>
    </location>
</feature>
<feature type="transmembrane region" description="Helical" evidence="6">
    <location>
        <begin position="189"/>
        <end position="215"/>
    </location>
</feature>
<evidence type="ECO:0000256" key="3">
    <source>
        <dbReference type="ARBA" id="ARBA00022692"/>
    </source>
</evidence>